<dbReference type="EMBL" id="JARJCM010000400">
    <property type="protein sequence ID" value="KAJ7017502.1"/>
    <property type="molecule type" value="Genomic_DNA"/>
</dbReference>
<dbReference type="SUPFAM" id="SSF57850">
    <property type="entry name" value="RING/U-box"/>
    <property type="match status" value="1"/>
</dbReference>
<dbReference type="PROSITE" id="PS50089">
    <property type="entry name" value="ZF_RING_2"/>
    <property type="match status" value="1"/>
</dbReference>
<proteinExistence type="predicted"/>
<sequence length="193" mass="22121">MTALPPKRPNRPGIHLSLAPTMAHTCEGHVPCLLYNKSAADMERIRAALGISSANTHVRSTVERDRCHRGSRDVRDIPLTEDTLYMGPERPAPLQTDRAHQTCSLCLQVKSHPVSYLCGHSHCYVCIRLHLETEWRCPIRDCRTLMRRAPYRHHPEEEGIALDFPDRDDRSTVTYNWDGLTFPRPPVHVEEEQ</sequence>
<evidence type="ECO:0000256" key="2">
    <source>
        <dbReference type="ARBA" id="ARBA00022771"/>
    </source>
</evidence>
<comment type="caution">
    <text evidence="6">The sequence shown here is derived from an EMBL/GenBank/DDBJ whole genome shotgun (WGS) entry which is preliminary data.</text>
</comment>
<evidence type="ECO:0000259" key="5">
    <source>
        <dbReference type="PROSITE" id="PS50089"/>
    </source>
</evidence>
<evidence type="ECO:0000256" key="3">
    <source>
        <dbReference type="ARBA" id="ARBA00022833"/>
    </source>
</evidence>
<organism evidence="6 7">
    <name type="scientific">Mycena alexandri</name>
    <dbReference type="NCBI Taxonomy" id="1745969"/>
    <lineage>
        <taxon>Eukaryota</taxon>
        <taxon>Fungi</taxon>
        <taxon>Dikarya</taxon>
        <taxon>Basidiomycota</taxon>
        <taxon>Agaricomycotina</taxon>
        <taxon>Agaricomycetes</taxon>
        <taxon>Agaricomycetidae</taxon>
        <taxon>Agaricales</taxon>
        <taxon>Marasmiineae</taxon>
        <taxon>Mycenaceae</taxon>
        <taxon>Mycena</taxon>
    </lineage>
</organism>
<dbReference type="AlphaFoldDB" id="A0AAD6S244"/>
<evidence type="ECO:0000256" key="4">
    <source>
        <dbReference type="PROSITE-ProRule" id="PRU00175"/>
    </source>
</evidence>
<gene>
    <name evidence="6" type="ORF">C8F04DRAFT_1279282</name>
</gene>
<reference evidence="6" key="1">
    <citation type="submission" date="2023-03" db="EMBL/GenBank/DDBJ databases">
        <title>Massive genome expansion in bonnet fungi (Mycena s.s.) driven by repeated elements and novel gene families across ecological guilds.</title>
        <authorList>
            <consortium name="Lawrence Berkeley National Laboratory"/>
            <person name="Harder C.B."/>
            <person name="Miyauchi S."/>
            <person name="Viragh M."/>
            <person name="Kuo A."/>
            <person name="Thoen E."/>
            <person name="Andreopoulos B."/>
            <person name="Lu D."/>
            <person name="Skrede I."/>
            <person name="Drula E."/>
            <person name="Henrissat B."/>
            <person name="Morin E."/>
            <person name="Kohler A."/>
            <person name="Barry K."/>
            <person name="LaButti K."/>
            <person name="Morin E."/>
            <person name="Salamov A."/>
            <person name="Lipzen A."/>
            <person name="Mereny Z."/>
            <person name="Hegedus B."/>
            <person name="Baldrian P."/>
            <person name="Stursova M."/>
            <person name="Weitz H."/>
            <person name="Taylor A."/>
            <person name="Grigoriev I.V."/>
            <person name="Nagy L.G."/>
            <person name="Martin F."/>
            <person name="Kauserud H."/>
        </authorList>
    </citation>
    <scope>NUCLEOTIDE SEQUENCE</scope>
    <source>
        <strain evidence="6">CBHHK200</strain>
    </source>
</reference>
<dbReference type="Gene3D" id="3.30.40.10">
    <property type="entry name" value="Zinc/RING finger domain, C3HC4 (zinc finger)"/>
    <property type="match status" value="1"/>
</dbReference>
<keyword evidence="7" id="KW-1185">Reference proteome</keyword>
<feature type="domain" description="RING-type" evidence="5">
    <location>
        <begin position="103"/>
        <end position="139"/>
    </location>
</feature>
<dbReference type="Proteomes" id="UP001218188">
    <property type="component" value="Unassembled WGS sequence"/>
</dbReference>
<accession>A0AAD6S244</accession>
<dbReference type="InterPro" id="IPR018957">
    <property type="entry name" value="Znf_C3HC4_RING-type"/>
</dbReference>
<evidence type="ECO:0000313" key="6">
    <source>
        <dbReference type="EMBL" id="KAJ7017502.1"/>
    </source>
</evidence>
<keyword evidence="2 4" id="KW-0863">Zinc-finger</keyword>
<dbReference type="GO" id="GO:0008270">
    <property type="term" value="F:zinc ion binding"/>
    <property type="evidence" value="ECO:0007669"/>
    <property type="project" value="UniProtKB-KW"/>
</dbReference>
<evidence type="ECO:0000256" key="1">
    <source>
        <dbReference type="ARBA" id="ARBA00022723"/>
    </source>
</evidence>
<dbReference type="InterPro" id="IPR001841">
    <property type="entry name" value="Znf_RING"/>
</dbReference>
<protein>
    <recommendedName>
        <fullName evidence="5">RING-type domain-containing protein</fullName>
    </recommendedName>
</protein>
<evidence type="ECO:0000313" key="7">
    <source>
        <dbReference type="Proteomes" id="UP001218188"/>
    </source>
</evidence>
<name>A0AAD6S244_9AGAR</name>
<dbReference type="InterPro" id="IPR013083">
    <property type="entry name" value="Znf_RING/FYVE/PHD"/>
</dbReference>
<dbReference type="Pfam" id="PF00097">
    <property type="entry name" value="zf-C3HC4"/>
    <property type="match status" value="1"/>
</dbReference>
<keyword evidence="3" id="KW-0862">Zinc</keyword>
<keyword evidence="1" id="KW-0479">Metal-binding</keyword>